<dbReference type="OrthoDB" id="3288697at2"/>
<dbReference type="RefSeq" id="WP_091250915.1">
    <property type="nucleotide sequence ID" value="NZ_FMCU01000015.1"/>
</dbReference>
<keyword evidence="3" id="KW-1185">Reference proteome</keyword>
<dbReference type="STRING" id="121616.GA0070216_11562"/>
<dbReference type="SMART" id="SM00065">
    <property type="entry name" value="GAF"/>
    <property type="match status" value="1"/>
</dbReference>
<dbReference type="InterPro" id="IPR003018">
    <property type="entry name" value="GAF"/>
</dbReference>
<proteinExistence type="predicted"/>
<dbReference type="EMBL" id="FMCU01000015">
    <property type="protein sequence ID" value="SCF42348.1"/>
    <property type="molecule type" value="Genomic_DNA"/>
</dbReference>
<protein>
    <submittedName>
        <fullName evidence="2">GAF domain-containing protein</fullName>
    </submittedName>
</protein>
<dbReference type="PANTHER" id="PTHR43102:SF2">
    <property type="entry name" value="GAF DOMAIN-CONTAINING PROTEIN"/>
    <property type="match status" value="1"/>
</dbReference>
<dbReference type="PANTHER" id="PTHR43102">
    <property type="entry name" value="SLR1143 PROTEIN"/>
    <property type="match status" value="1"/>
</dbReference>
<gene>
    <name evidence="2" type="ORF">GA0070216_11562</name>
</gene>
<dbReference type="Pfam" id="PF01590">
    <property type="entry name" value="GAF"/>
    <property type="match status" value="1"/>
</dbReference>
<sequence>MTSDNFEPPPLTPPDPEAPQRLHRLRALGLGRPEREFDDFARNLADVTDMPWAMVNFLDENGQFFAGLYTGRTTQPGVSAAATPLEPGRRMSRDQGFCPHVVHRRRALVLDDVCSYPRFAGNPVVDQLGIRTYMGAPLIDHTGTTLGTICVVGTESRTWGQQGLTTIKTWAAELSARISQREHHPR</sequence>
<organism evidence="2 3">
    <name type="scientific">Micromonospora matsumotoense</name>
    <dbReference type="NCBI Taxonomy" id="121616"/>
    <lineage>
        <taxon>Bacteria</taxon>
        <taxon>Bacillati</taxon>
        <taxon>Actinomycetota</taxon>
        <taxon>Actinomycetes</taxon>
        <taxon>Micromonosporales</taxon>
        <taxon>Micromonosporaceae</taxon>
        <taxon>Micromonospora</taxon>
    </lineage>
</organism>
<dbReference type="SUPFAM" id="SSF55781">
    <property type="entry name" value="GAF domain-like"/>
    <property type="match status" value="1"/>
</dbReference>
<evidence type="ECO:0000313" key="2">
    <source>
        <dbReference type="EMBL" id="SCF42348.1"/>
    </source>
</evidence>
<dbReference type="InterPro" id="IPR029016">
    <property type="entry name" value="GAF-like_dom_sf"/>
</dbReference>
<evidence type="ECO:0000313" key="3">
    <source>
        <dbReference type="Proteomes" id="UP000198797"/>
    </source>
</evidence>
<feature type="domain" description="GAF" evidence="1">
    <location>
        <begin position="32"/>
        <end position="184"/>
    </location>
</feature>
<reference evidence="3" key="1">
    <citation type="submission" date="2016-06" db="EMBL/GenBank/DDBJ databases">
        <authorList>
            <person name="Varghese N."/>
            <person name="Submissions Spin"/>
        </authorList>
    </citation>
    <scope>NUCLEOTIDE SEQUENCE [LARGE SCALE GENOMIC DNA]</scope>
    <source>
        <strain evidence="3">DSM 44100</strain>
    </source>
</reference>
<dbReference type="Gene3D" id="3.30.450.40">
    <property type="match status" value="1"/>
</dbReference>
<dbReference type="Proteomes" id="UP000198797">
    <property type="component" value="Unassembled WGS sequence"/>
</dbReference>
<name>A0A1C5AAT9_9ACTN</name>
<accession>A0A1C5AAT9</accession>
<evidence type="ECO:0000259" key="1">
    <source>
        <dbReference type="SMART" id="SM00065"/>
    </source>
</evidence>
<dbReference type="AlphaFoldDB" id="A0A1C5AAT9"/>